<organism evidence="3 4">
    <name type="scientific">Neisseria meningitidis serogroup B</name>
    <dbReference type="NCBI Taxonomy" id="491"/>
    <lineage>
        <taxon>Bacteria</taxon>
        <taxon>Pseudomonadati</taxon>
        <taxon>Pseudomonadota</taxon>
        <taxon>Betaproteobacteria</taxon>
        <taxon>Neisseriales</taxon>
        <taxon>Neisseriaceae</taxon>
        <taxon>Neisseria</taxon>
    </lineage>
</organism>
<accession>A0A0H5QCC9</accession>
<dbReference type="PANTHER" id="PTHR38342:SF2">
    <property type="entry name" value="INNER MEMBRANE OR EXPORTED"/>
    <property type="match status" value="1"/>
</dbReference>
<dbReference type="Pfam" id="PF03625">
    <property type="entry name" value="DUF302"/>
    <property type="match status" value="1"/>
</dbReference>
<name>A0A0H5QCC9_NEIMI</name>
<dbReference type="Proteomes" id="UP000182715">
    <property type="component" value="Unassembled WGS sequence"/>
</dbReference>
<dbReference type="EMBL" id="CVTF01000054">
    <property type="protein sequence ID" value="CRY99141.1"/>
    <property type="molecule type" value="Genomic_DNA"/>
</dbReference>
<dbReference type="AlphaFoldDB" id="A0A0H5QCC9"/>
<feature type="region of interest" description="Disordered" evidence="1">
    <location>
        <begin position="18"/>
        <end position="45"/>
    </location>
</feature>
<dbReference type="InterPro" id="IPR005180">
    <property type="entry name" value="DUF302"/>
</dbReference>
<proteinExistence type="predicted"/>
<dbReference type="CDD" id="cd14797">
    <property type="entry name" value="DUF302"/>
    <property type="match status" value="1"/>
</dbReference>
<evidence type="ECO:0000256" key="1">
    <source>
        <dbReference type="SAM" id="MobiDB-lite"/>
    </source>
</evidence>
<evidence type="ECO:0000313" key="4">
    <source>
        <dbReference type="Proteomes" id="UP000182715"/>
    </source>
</evidence>
<dbReference type="PANTHER" id="PTHR38342">
    <property type="entry name" value="SLR5037 PROTEIN"/>
    <property type="match status" value="1"/>
</dbReference>
<feature type="compositionally biased region" description="Basic residues" evidence="1">
    <location>
        <begin position="18"/>
        <end position="30"/>
    </location>
</feature>
<feature type="compositionally biased region" description="Basic and acidic residues" evidence="1">
    <location>
        <begin position="32"/>
        <end position="44"/>
    </location>
</feature>
<dbReference type="SUPFAM" id="SSF103247">
    <property type="entry name" value="TT1751-like"/>
    <property type="match status" value="1"/>
</dbReference>
<sequence>MTQCRLKGQAFRRHTALRHAAQHQARRVPLRPKPDKQTEKEKGNTMKHILPLIAASALCISTASAHPASEPQTQNETAMTTHTLTSKYSFDETVSRLETAIKSKGMDIFAVIDHQEAAHRNGLTMQPAKVIVFGTPKAGTPLMVKDPAFALQLPLRVLVTETDGKVRAAYTDTRALIAGSRIGFDEVANTLANAEKLIQKTVGE</sequence>
<reference evidence="3 4" key="1">
    <citation type="submission" date="2014-11" db="EMBL/GenBank/DDBJ databases">
        <authorList>
            <person name="Diene M.Seydina."/>
        </authorList>
    </citation>
    <scope>NUCLEOTIDE SEQUENCE [LARGE SCALE GENOMIC DNA]</scope>
    <source>
        <strain evidence="3 4">Neisseria meningitidis CHUV</strain>
    </source>
</reference>
<dbReference type="Gene3D" id="3.30.310.70">
    <property type="entry name" value="TT1751-like domain"/>
    <property type="match status" value="1"/>
</dbReference>
<evidence type="ECO:0000313" key="3">
    <source>
        <dbReference type="EMBL" id="CRY99141.1"/>
    </source>
</evidence>
<feature type="domain" description="DUF302" evidence="2">
    <location>
        <begin position="112"/>
        <end position="172"/>
    </location>
</feature>
<evidence type="ECO:0000259" key="2">
    <source>
        <dbReference type="Pfam" id="PF03625"/>
    </source>
</evidence>
<dbReference type="InterPro" id="IPR035923">
    <property type="entry name" value="TT1751-like_sf"/>
</dbReference>
<protein>
    <recommendedName>
        <fullName evidence="2">DUF302 domain-containing protein</fullName>
    </recommendedName>
</protein>